<evidence type="ECO:0000313" key="1">
    <source>
        <dbReference type="EMBL" id="GFH55411.1"/>
    </source>
</evidence>
<name>A0AAD3H9Q6_9STRA</name>
<evidence type="ECO:0000313" key="2">
    <source>
        <dbReference type="Proteomes" id="UP001054902"/>
    </source>
</evidence>
<accession>A0AAD3H9Q6</accession>
<proteinExistence type="predicted"/>
<dbReference type="AlphaFoldDB" id="A0AAD3H9Q6"/>
<dbReference type="EMBL" id="BLLK01000047">
    <property type="protein sequence ID" value="GFH55411.1"/>
    <property type="molecule type" value="Genomic_DNA"/>
</dbReference>
<sequence length="237" mass="27176">MKNLWASKRSRPNFKTTMGFLTTCMKEPTEEDWHKLVRLMSFVKATVEDVSFIGADDLHSMLTMIDSAHAVHKKDMHGHTGSVVTMGTGVIDTKSNKQKMNTRSSMECEFVGTSEALPHTIFPNLFMEGQGYEIKWNVLVNDNVTEIKMLNNGRDSCTWNLKHITIKYFWVTDRIEDGKFVVQYCPTTQMIADFMSKPVQGQLFQTFRNVIMGWAHISTVFKGYICPVEPIEDSMRK</sequence>
<reference evidence="1 2" key="1">
    <citation type="journal article" date="2021" name="Sci. Rep.">
        <title>The genome of the diatom Chaetoceros tenuissimus carries an ancient integrated fragment of an extant virus.</title>
        <authorList>
            <person name="Hongo Y."/>
            <person name="Kimura K."/>
            <person name="Takaki Y."/>
            <person name="Yoshida Y."/>
            <person name="Baba S."/>
            <person name="Kobayashi G."/>
            <person name="Nagasaki K."/>
            <person name="Hano T."/>
            <person name="Tomaru Y."/>
        </authorList>
    </citation>
    <scope>NUCLEOTIDE SEQUENCE [LARGE SCALE GENOMIC DNA]</scope>
    <source>
        <strain evidence="1 2">NIES-3715</strain>
    </source>
</reference>
<dbReference type="Proteomes" id="UP001054902">
    <property type="component" value="Unassembled WGS sequence"/>
</dbReference>
<organism evidence="1 2">
    <name type="scientific">Chaetoceros tenuissimus</name>
    <dbReference type="NCBI Taxonomy" id="426638"/>
    <lineage>
        <taxon>Eukaryota</taxon>
        <taxon>Sar</taxon>
        <taxon>Stramenopiles</taxon>
        <taxon>Ochrophyta</taxon>
        <taxon>Bacillariophyta</taxon>
        <taxon>Coscinodiscophyceae</taxon>
        <taxon>Chaetocerotophycidae</taxon>
        <taxon>Chaetocerotales</taxon>
        <taxon>Chaetocerotaceae</taxon>
        <taxon>Chaetoceros</taxon>
    </lineage>
</organism>
<dbReference type="CDD" id="cd09272">
    <property type="entry name" value="RNase_HI_RT_Ty1"/>
    <property type="match status" value="1"/>
</dbReference>
<keyword evidence="2" id="KW-1185">Reference proteome</keyword>
<comment type="caution">
    <text evidence="1">The sequence shown here is derived from an EMBL/GenBank/DDBJ whole genome shotgun (WGS) entry which is preliminary data.</text>
</comment>
<gene>
    <name evidence="1" type="ORF">CTEN210_11887</name>
</gene>
<protein>
    <submittedName>
        <fullName evidence="1">Uncharacterized protein</fullName>
    </submittedName>
</protein>